<dbReference type="EMBL" id="JALJOS010000038">
    <property type="protein sequence ID" value="KAK9821345.1"/>
    <property type="molecule type" value="Genomic_DNA"/>
</dbReference>
<dbReference type="PANTHER" id="PTHR46586">
    <property type="entry name" value="ANKYRIN REPEAT-CONTAINING PROTEIN"/>
    <property type="match status" value="1"/>
</dbReference>
<dbReference type="SUPFAM" id="SSF140860">
    <property type="entry name" value="Pseudo ankyrin repeat-like"/>
    <property type="match status" value="1"/>
</dbReference>
<dbReference type="PANTHER" id="PTHR46586:SF3">
    <property type="entry name" value="ANKYRIN REPEAT-CONTAINING PROTEIN"/>
    <property type="match status" value="1"/>
</dbReference>
<protein>
    <submittedName>
        <fullName evidence="1">Uncharacterized protein</fullName>
    </submittedName>
</protein>
<organism evidence="1 2">
    <name type="scientific">Apatococcus lobatus</name>
    <dbReference type="NCBI Taxonomy" id="904363"/>
    <lineage>
        <taxon>Eukaryota</taxon>
        <taxon>Viridiplantae</taxon>
        <taxon>Chlorophyta</taxon>
        <taxon>core chlorophytes</taxon>
        <taxon>Trebouxiophyceae</taxon>
        <taxon>Chlorellales</taxon>
        <taxon>Chlorellaceae</taxon>
        <taxon>Apatococcus</taxon>
    </lineage>
</organism>
<dbReference type="InterPro" id="IPR052050">
    <property type="entry name" value="SecEffector_AnkRepeat"/>
</dbReference>
<proteinExistence type="predicted"/>
<comment type="caution">
    <text evidence="1">The sequence shown here is derived from an EMBL/GenBank/DDBJ whole genome shotgun (WGS) entry which is preliminary data.</text>
</comment>
<name>A0AAW1QJ68_9CHLO</name>
<dbReference type="AlphaFoldDB" id="A0AAW1QJ68"/>
<accession>A0AAW1QJ68</accession>
<dbReference type="Proteomes" id="UP001438707">
    <property type="component" value="Unassembled WGS sequence"/>
</dbReference>
<gene>
    <name evidence="1" type="ORF">WJX74_000774</name>
</gene>
<evidence type="ECO:0000313" key="2">
    <source>
        <dbReference type="Proteomes" id="UP001438707"/>
    </source>
</evidence>
<keyword evidence="2" id="KW-1185">Reference proteome</keyword>
<sequence>MANALVWSQSACETAATLGNLHDLDELGDLRPASLWGEEVWTAAAAAGQLEVLHWAQSQPYDMCLDVKACLITAAQHGYDGLCRWICNKYASSIKGCTSLVLRQAASQEQWAAVKLLCSLWNLRSLDFEEAECQPNPPPVAEIAVAQNQLAFLHWCDDLEIMYVISPSAVRQAAANGQSAALHYLVQHPDSCSPHDIFMIAIAYQSTGTLKFMISLGVRIHGPVCPRWLYPPKPHSDFCGSRALPADTSLQRLAASLTTASAGNSLWQCTFYEAILAAPRLRQRDTAWAQYVDLMQWLAALAYPPGSKDELSLWGASLWGASLTEDDALLVVQMAAQGMQPRVPWTSTIHSLAAAKGDSETFQWLLTQPVPDSYKCLRTSCPESRMLQLVRQCGWRVDAWMKDAFAKAEKRQCFAAFLSVYRQQLKRPSKATSLSSMPIPIIQEIAQAAELC</sequence>
<evidence type="ECO:0000313" key="1">
    <source>
        <dbReference type="EMBL" id="KAK9821345.1"/>
    </source>
</evidence>
<reference evidence="1 2" key="1">
    <citation type="journal article" date="2024" name="Nat. Commun.">
        <title>Phylogenomics reveals the evolutionary origins of lichenization in chlorophyte algae.</title>
        <authorList>
            <person name="Puginier C."/>
            <person name="Libourel C."/>
            <person name="Otte J."/>
            <person name="Skaloud P."/>
            <person name="Haon M."/>
            <person name="Grisel S."/>
            <person name="Petersen M."/>
            <person name="Berrin J.G."/>
            <person name="Delaux P.M."/>
            <person name="Dal Grande F."/>
            <person name="Keller J."/>
        </authorList>
    </citation>
    <scope>NUCLEOTIDE SEQUENCE [LARGE SCALE GENOMIC DNA]</scope>
    <source>
        <strain evidence="1 2">SAG 2145</strain>
    </source>
</reference>